<dbReference type="PANTHER" id="PTHR10590:SF4">
    <property type="entry name" value="SOLUTE CARRIER FAMILY 28 MEMBER 3"/>
    <property type="match status" value="1"/>
</dbReference>
<reference evidence="11 12" key="1">
    <citation type="journal article" date="2017" name="G3 (Bethesda)">
        <title>First Draft Genome Sequence of the Pathogenic Fungus Lomentospora prolificans (Formerly Scedosporium prolificans).</title>
        <authorList>
            <person name="Luo R."/>
            <person name="Zimin A."/>
            <person name="Workman R."/>
            <person name="Fan Y."/>
            <person name="Pertea G."/>
            <person name="Grossman N."/>
            <person name="Wear M.P."/>
            <person name="Jia B."/>
            <person name="Miller H."/>
            <person name="Casadevall A."/>
            <person name="Timp W."/>
            <person name="Zhang S.X."/>
            <person name="Salzberg S.L."/>
        </authorList>
    </citation>
    <scope>NUCLEOTIDE SEQUENCE [LARGE SCALE GENOMIC DNA]</scope>
    <source>
        <strain evidence="11 12">JHH-5317</strain>
    </source>
</reference>
<evidence type="ECO:0000259" key="9">
    <source>
        <dbReference type="Pfam" id="PF07662"/>
    </source>
</evidence>
<evidence type="ECO:0000256" key="5">
    <source>
        <dbReference type="ARBA" id="ARBA00022989"/>
    </source>
</evidence>
<name>A0A2N3NFG3_9PEZI</name>
<comment type="caution">
    <text evidence="11">The sequence shown here is derived from an EMBL/GenBank/DDBJ whole genome shotgun (WGS) entry which is preliminary data.</text>
</comment>
<dbReference type="InParanoid" id="A0A2N3NFG3"/>
<dbReference type="InterPro" id="IPR008276">
    <property type="entry name" value="C_nuclsd_transpt"/>
</dbReference>
<evidence type="ECO:0000256" key="2">
    <source>
        <dbReference type="ARBA" id="ARBA00009033"/>
    </source>
</evidence>
<evidence type="ECO:0008006" key="13">
    <source>
        <dbReference type="Google" id="ProtNLM"/>
    </source>
</evidence>
<evidence type="ECO:0000256" key="1">
    <source>
        <dbReference type="ARBA" id="ARBA00004651"/>
    </source>
</evidence>
<feature type="transmembrane region" description="Helical" evidence="7">
    <location>
        <begin position="234"/>
        <end position="257"/>
    </location>
</feature>
<evidence type="ECO:0000259" key="10">
    <source>
        <dbReference type="Pfam" id="PF07670"/>
    </source>
</evidence>
<protein>
    <recommendedName>
        <fullName evidence="13">Concentrative nucleoside transporter C-terminal domain-containing protein</fullName>
    </recommendedName>
</protein>
<proteinExistence type="inferred from homology"/>
<dbReference type="Proteomes" id="UP000233524">
    <property type="component" value="Unassembled WGS sequence"/>
</dbReference>
<feature type="transmembrane region" description="Helical" evidence="7">
    <location>
        <begin position="400"/>
        <end position="422"/>
    </location>
</feature>
<keyword evidence="6 7" id="KW-0472">Membrane</keyword>
<evidence type="ECO:0000256" key="4">
    <source>
        <dbReference type="ARBA" id="ARBA00022692"/>
    </source>
</evidence>
<feature type="transmembrane region" description="Helical" evidence="7">
    <location>
        <begin position="151"/>
        <end position="167"/>
    </location>
</feature>
<dbReference type="GO" id="GO:0005337">
    <property type="term" value="F:nucleoside transmembrane transporter activity"/>
    <property type="evidence" value="ECO:0007669"/>
    <property type="project" value="InterPro"/>
</dbReference>
<evidence type="ECO:0000313" key="12">
    <source>
        <dbReference type="Proteomes" id="UP000233524"/>
    </source>
</evidence>
<sequence length="567" mass="61417">MADLTCAIAAKSETNDNADVDHGQSVIPEAGYNAERRLRHRLRSVFAHLAVWLVMTGWWVAGLVLHRHDLGWLIPFLVWLGLSIRLLTLYLPLGAFVVYVWRSISARTSLVTKHFSQSSKLIVLTVLTIVTILAATFSTKDTVGNTRADRAISLLGLAVFLGAFWATSKNRRMINWQPVVAGVLVQFLLGLFVLRTRAGYDIFDFVGFLAKSLLGFSGDAAAFLTSAEALKSGWFLIIVLPPMIFFVSFVHLLHYWGWVQWLVRKLAHFFLYAMGISGAEAVAASASPFLGQGESAVLIKEFLPLLTHAEIHQVMASGFATIAGSVLSAYIGLGISPLVLVSSCVMSIPAAITISKLRYPETEDPQTSGGVVRIPEEEEETRPHNSLHAVAKGSWMGIKIAGMVAASVLCILALLALVNGLLKWWGSYLNIDQLSVQLIVGYLFYPIAFLLGVERDSTEILKVAQLIGMKVVTNEFVAKVIYYLQYSELTQNAAYESLSSRSRLIAMYALCGFGNISAVGVQIGALSQLAPGRAAAVTQVAVSALVSGIFATLTSASIAGMLMDSSA</sequence>
<dbReference type="GO" id="GO:0015293">
    <property type="term" value="F:symporter activity"/>
    <property type="evidence" value="ECO:0007669"/>
    <property type="project" value="TreeGrafter"/>
</dbReference>
<evidence type="ECO:0000256" key="6">
    <source>
        <dbReference type="ARBA" id="ARBA00023136"/>
    </source>
</evidence>
<dbReference type="PANTHER" id="PTHR10590">
    <property type="entry name" value="SODIUM/NUCLEOSIDE COTRANSPORTER"/>
    <property type="match status" value="1"/>
</dbReference>
<comment type="similarity">
    <text evidence="2">Belongs to the concentrative nucleoside transporter (CNT) (TC 2.A.41) family.</text>
</comment>
<feature type="transmembrane region" description="Helical" evidence="7">
    <location>
        <begin position="302"/>
        <end position="323"/>
    </location>
</feature>
<dbReference type="EMBL" id="NLAX01000008">
    <property type="protein sequence ID" value="PKS11168.1"/>
    <property type="molecule type" value="Genomic_DNA"/>
</dbReference>
<keyword evidence="5 7" id="KW-1133">Transmembrane helix</keyword>
<evidence type="ECO:0000256" key="7">
    <source>
        <dbReference type="SAM" id="Phobius"/>
    </source>
</evidence>
<evidence type="ECO:0000313" key="11">
    <source>
        <dbReference type="EMBL" id="PKS11168.1"/>
    </source>
</evidence>
<feature type="transmembrane region" description="Helical" evidence="7">
    <location>
        <begin position="537"/>
        <end position="562"/>
    </location>
</feature>
<keyword evidence="4 7" id="KW-0812">Transmembrane</keyword>
<dbReference type="AlphaFoldDB" id="A0A2N3NFG3"/>
<feature type="transmembrane region" description="Helical" evidence="7">
    <location>
        <begin position="45"/>
        <end position="65"/>
    </location>
</feature>
<feature type="transmembrane region" description="Helical" evidence="7">
    <location>
        <begin position="121"/>
        <end position="139"/>
    </location>
</feature>
<dbReference type="InterPro" id="IPR002668">
    <property type="entry name" value="CNT_N_dom"/>
</dbReference>
<feature type="domain" description="Nucleoside transporter/FeoB GTPase Gate" evidence="10">
    <location>
        <begin position="237"/>
        <end position="334"/>
    </location>
</feature>
<dbReference type="Pfam" id="PF07662">
    <property type="entry name" value="Nucleos_tra2_C"/>
    <property type="match status" value="1"/>
</dbReference>
<dbReference type="STRING" id="41688.A0A2N3NFG3"/>
<dbReference type="OrthoDB" id="6075923at2759"/>
<feature type="transmembrane region" description="Helical" evidence="7">
    <location>
        <begin position="269"/>
        <end position="290"/>
    </location>
</feature>
<gene>
    <name evidence="11" type="ORF">jhhlp_002929</name>
</gene>
<dbReference type="InterPro" id="IPR011642">
    <property type="entry name" value="Gate_dom"/>
</dbReference>
<dbReference type="GO" id="GO:0005886">
    <property type="term" value="C:plasma membrane"/>
    <property type="evidence" value="ECO:0007669"/>
    <property type="project" value="UniProtKB-SubCell"/>
</dbReference>
<feature type="domain" description="Concentrative nucleoside transporter C-terminal" evidence="9">
    <location>
        <begin position="340"/>
        <end position="560"/>
    </location>
</feature>
<organism evidence="11 12">
    <name type="scientific">Lomentospora prolificans</name>
    <dbReference type="NCBI Taxonomy" id="41688"/>
    <lineage>
        <taxon>Eukaryota</taxon>
        <taxon>Fungi</taxon>
        <taxon>Dikarya</taxon>
        <taxon>Ascomycota</taxon>
        <taxon>Pezizomycotina</taxon>
        <taxon>Sordariomycetes</taxon>
        <taxon>Hypocreomycetidae</taxon>
        <taxon>Microascales</taxon>
        <taxon>Microascaceae</taxon>
        <taxon>Lomentospora</taxon>
    </lineage>
</organism>
<feature type="transmembrane region" description="Helical" evidence="7">
    <location>
        <begin position="179"/>
        <end position="196"/>
    </location>
</feature>
<comment type="subcellular location">
    <subcellularLocation>
        <location evidence="1">Cell membrane</location>
        <topology evidence="1">Multi-pass membrane protein</topology>
    </subcellularLocation>
</comment>
<keyword evidence="3" id="KW-1003">Cell membrane</keyword>
<dbReference type="InterPro" id="IPR011657">
    <property type="entry name" value="CNT_C_dom"/>
</dbReference>
<feature type="domain" description="Concentrative nucleoside transporter N-terminal" evidence="8">
    <location>
        <begin position="155"/>
        <end position="226"/>
    </location>
</feature>
<evidence type="ECO:0000259" key="8">
    <source>
        <dbReference type="Pfam" id="PF01773"/>
    </source>
</evidence>
<feature type="transmembrane region" description="Helical" evidence="7">
    <location>
        <begin position="434"/>
        <end position="453"/>
    </location>
</feature>
<evidence type="ECO:0000256" key="3">
    <source>
        <dbReference type="ARBA" id="ARBA00022475"/>
    </source>
</evidence>
<feature type="transmembrane region" description="Helical" evidence="7">
    <location>
        <begin position="329"/>
        <end position="352"/>
    </location>
</feature>
<dbReference type="Pfam" id="PF07670">
    <property type="entry name" value="Gate"/>
    <property type="match status" value="1"/>
</dbReference>
<feature type="transmembrane region" description="Helical" evidence="7">
    <location>
        <begin position="505"/>
        <end position="525"/>
    </location>
</feature>
<dbReference type="Pfam" id="PF01773">
    <property type="entry name" value="Nucleos_tra2_N"/>
    <property type="match status" value="1"/>
</dbReference>
<accession>A0A2N3NFG3</accession>
<feature type="transmembrane region" description="Helical" evidence="7">
    <location>
        <begin position="77"/>
        <end position="101"/>
    </location>
</feature>
<keyword evidence="12" id="KW-1185">Reference proteome</keyword>
<dbReference type="VEuPathDB" id="FungiDB:jhhlp_002929"/>